<protein>
    <submittedName>
        <fullName evidence="1">Uncharacterized protein</fullName>
    </submittedName>
</protein>
<dbReference type="Proteomes" id="UP001396334">
    <property type="component" value="Unassembled WGS sequence"/>
</dbReference>
<evidence type="ECO:0000313" key="2">
    <source>
        <dbReference type="Proteomes" id="UP001396334"/>
    </source>
</evidence>
<comment type="caution">
    <text evidence="1">The sequence shown here is derived from an EMBL/GenBank/DDBJ whole genome shotgun (WGS) entry which is preliminary data.</text>
</comment>
<gene>
    <name evidence="1" type="ORF">V6N11_051971</name>
</gene>
<name>A0ABR2U931_9ROSI</name>
<accession>A0ABR2U931</accession>
<sequence>MSLSPYCDTIGHWGESLDDFSEDEENTMSITEDDYVHLLNPDDVKIVMTDASEGNSLDVEDNVWSAVVIGLGWEIRNMFGVILDHRPSNRYTVI</sequence>
<proteinExistence type="predicted"/>
<reference evidence="1 2" key="1">
    <citation type="journal article" date="2024" name="G3 (Bethesda)">
        <title>Genome assembly of Hibiscus sabdariffa L. provides insights into metabolisms of medicinal natural products.</title>
        <authorList>
            <person name="Kim T."/>
        </authorList>
    </citation>
    <scope>NUCLEOTIDE SEQUENCE [LARGE SCALE GENOMIC DNA]</scope>
    <source>
        <strain evidence="1">TK-2024</strain>
        <tissue evidence="1">Old leaves</tissue>
    </source>
</reference>
<dbReference type="EMBL" id="JBBPBN010000001">
    <property type="protein sequence ID" value="KAK9046071.1"/>
    <property type="molecule type" value="Genomic_DNA"/>
</dbReference>
<keyword evidence="2" id="KW-1185">Reference proteome</keyword>
<evidence type="ECO:0000313" key="1">
    <source>
        <dbReference type="EMBL" id="KAK9046071.1"/>
    </source>
</evidence>
<organism evidence="1 2">
    <name type="scientific">Hibiscus sabdariffa</name>
    <name type="common">roselle</name>
    <dbReference type="NCBI Taxonomy" id="183260"/>
    <lineage>
        <taxon>Eukaryota</taxon>
        <taxon>Viridiplantae</taxon>
        <taxon>Streptophyta</taxon>
        <taxon>Embryophyta</taxon>
        <taxon>Tracheophyta</taxon>
        <taxon>Spermatophyta</taxon>
        <taxon>Magnoliopsida</taxon>
        <taxon>eudicotyledons</taxon>
        <taxon>Gunneridae</taxon>
        <taxon>Pentapetalae</taxon>
        <taxon>rosids</taxon>
        <taxon>malvids</taxon>
        <taxon>Malvales</taxon>
        <taxon>Malvaceae</taxon>
        <taxon>Malvoideae</taxon>
        <taxon>Hibiscus</taxon>
    </lineage>
</organism>